<dbReference type="OrthoDB" id="410198at2759"/>
<organism evidence="2 3">
    <name type="scientific">Plectosphaerella cucumerina</name>
    <dbReference type="NCBI Taxonomy" id="40658"/>
    <lineage>
        <taxon>Eukaryota</taxon>
        <taxon>Fungi</taxon>
        <taxon>Dikarya</taxon>
        <taxon>Ascomycota</taxon>
        <taxon>Pezizomycotina</taxon>
        <taxon>Sordariomycetes</taxon>
        <taxon>Hypocreomycetidae</taxon>
        <taxon>Glomerellales</taxon>
        <taxon>Plectosphaerellaceae</taxon>
        <taxon>Plectosphaerella</taxon>
    </lineage>
</organism>
<proteinExistence type="predicted"/>
<dbReference type="Proteomes" id="UP000813385">
    <property type="component" value="Unassembled WGS sequence"/>
</dbReference>
<protein>
    <submittedName>
        <fullName evidence="2">Acetyltransferase</fullName>
    </submittedName>
</protein>
<dbReference type="EMBL" id="JAGPXD010000004">
    <property type="protein sequence ID" value="KAH7358082.1"/>
    <property type="molecule type" value="Genomic_DNA"/>
</dbReference>
<dbReference type="AlphaFoldDB" id="A0A8K0TCH9"/>
<dbReference type="PANTHER" id="PTHR42791">
    <property type="entry name" value="GNAT FAMILY ACETYLTRANSFERASE"/>
    <property type="match status" value="1"/>
</dbReference>
<evidence type="ECO:0000313" key="3">
    <source>
        <dbReference type="Proteomes" id="UP000813385"/>
    </source>
</evidence>
<feature type="domain" description="N-acetyltransferase" evidence="1">
    <location>
        <begin position="88"/>
        <end position="233"/>
    </location>
</feature>
<dbReference type="InterPro" id="IPR052523">
    <property type="entry name" value="Trichothecene_AcTrans"/>
</dbReference>
<dbReference type="CDD" id="cd04301">
    <property type="entry name" value="NAT_SF"/>
    <property type="match status" value="1"/>
</dbReference>
<gene>
    <name evidence="2" type="ORF">B0T11DRAFT_99593</name>
</gene>
<dbReference type="PANTHER" id="PTHR42791:SF16">
    <property type="entry name" value="N-ACETYLTRANSFERASE DOMAIN-CONTAINING PROTEIN"/>
    <property type="match status" value="1"/>
</dbReference>
<dbReference type="GO" id="GO:0016747">
    <property type="term" value="F:acyltransferase activity, transferring groups other than amino-acyl groups"/>
    <property type="evidence" value="ECO:0007669"/>
    <property type="project" value="InterPro"/>
</dbReference>
<comment type="caution">
    <text evidence="2">The sequence shown here is derived from an EMBL/GenBank/DDBJ whole genome shotgun (WGS) entry which is preliminary data.</text>
</comment>
<dbReference type="PROSITE" id="PS51186">
    <property type="entry name" value="GNAT"/>
    <property type="match status" value="1"/>
</dbReference>
<dbReference type="SUPFAM" id="SSF55729">
    <property type="entry name" value="Acyl-CoA N-acyltransferases (Nat)"/>
    <property type="match status" value="1"/>
</dbReference>
<reference evidence="2" key="1">
    <citation type="journal article" date="2021" name="Nat. Commun.">
        <title>Genetic determinants of endophytism in the Arabidopsis root mycobiome.</title>
        <authorList>
            <person name="Mesny F."/>
            <person name="Miyauchi S."/>
            <person name="Thiergart T."/>
            <person name="Pickel B."/>
            <person name="Atanasova L."/>
            <person name="Karlsson M."/>
            <person name="Huettel B."/>
            <person name="Barry K.W."/>
            <person name="Haridas S."/>
            <person name="Chen C."/>
            <person name="Bauer D."/>
            <person name="Andreopoulos W."/>
            <person name="Pangilinan J."/>
            <person name="LaButti K."/>
            <person name="Riley R."/>
            <person name="Lipzen A."/>
            <person name="Clum A."/>
            <person name="Drula E."/>
            <person name="Henrissat B."/>
            <person name="Kohler A."/>
            <person name="Grigoriev I.V."/>
            <person name="Martin F.M."/>
            <person name="Hacquard S."/>
        </authorList>
    </citation>
    <scope>NUCLEOTIDE SEQUENCE</scope>
    <source>
        <strain evidence="2">MPI-CAGE-AT-0016</strain>
    </source>
</reference>
<dbReference type="Gene3D" id="3.40.630.30">
    <property type="match status" value="1"/>
</dbReference>
<accession>A0A8K0TCH9</accession>
<keyword evidence="3" id="KW-1185">Reference proteome</keyword>
<evidence type="ECO:0000259" key="1">
    <source>
        <dbReference type="PROSITE" id="PS51186"/>
    </source>
</evidence>
<dbReference type="Pfam" id="PF13508">
    <property type="entry name" value="Acetyltransf_7"/>
    <property type="match status" value="1"/>
</dbReference>
<dbReference type="InterPro" id="IPR000182">
    <property type="entry name" value="GNAT_dom"/>
</dbReference>
<dbReference type="InterPro" id="IPR016181">
    <property type="entry name" value="Acyl_CoA_acyltransferase"/>
</dbReference>
<name>A0A8K0TCH9_9PEZI</name>
<evidence type="ECO:0000313" key="2">
    <source>
        <dbReference type="EMBL" id="KAH7358082.1"/>
    </source>
</evidence>
<sequence>MPITIRRGTAADIPAISSIYLSAFGPQTIMDMLHPRRAQYPEDMTLYANRLFHARYWGDEEQILLVAVDSSSSSIKGFAWFRRPWADSQARAAHEGSFTLRAWIKPLVNLRRQVEEYIWPVRCSDPSAADIFSEMHDSVEATLEAEDPNPPRRKEAWYLSTLGVDPETQGRGIGGLLVRSALKDVIDVEGAACWLVGLKDVEPFYEKFGFVQIGRANQGRLADWDGGSIMMRE</sequence>